<comment type="subcellular location">
    <subcellularLocation>
        <location evidence="1">Secreted</location>
    </subcellularLocation>
</comment>
<dbReference type="GO" id="GO:0004867">
    <property type="term" value="F:serine-type endopeptidase inhibitor activity"/>
    <property type="evidence" value="ECO:0007669"/>
    <property type="project" value="UniProtKB-KW"/>
</dbReference>
<comment type="caution">
    <text evidence="9">The sequence shown here is derived from an EMBL/GenBank/DDBJ whole genome shotgun (WGS) entry which is preliminary data.</text>
</comment>
<evidence type="ECO:0000256" key="5">
    <source>
        <dbReference type="ARBA" id="ARBA00022900"/>
    </source>
</evidence>
<sequence length="383" mass="42710">MATQGVYEGLLKFSLRLYKQTACKDAQVDNIVCSPLVIAAGICTLLVGAQNTTAKELHSVLQVKASIDRLRDYFTEHITDLTTYAPYASMRVTSRTYSEQELPLNANYAPRVKSFFETTVKSVDFRHSHEAARQEVNAWVSQQTASKIRDLIPPGIVNAGTSSILLSAVCVQGFWRSPFQWRNTRPQEFHVDSKNSVMVNMLYQDGSYKMAHSEVLRVRALEIPCKGDKVSMVIVLPDAQDGLALLQERLTPTRLCRLLSNLRLVMNVELSLPKFTINSSIALKDMLCALGAKELFSPFCADLSGMFESDRPPLADVIHRTFLQVDEGGMDAALWCAMTTSAGCASLPFYTKRFIVDHPFMFLIKANEPDVVLCLGSVRKPRT</sequence>
<keyword evidence="5" id="KW-0722">Serine protease inhibitor</keyword>
<dbReference type="OMA" id="FQWRNTR"/>
<dbReference type="Gene3D" id="3.30.497.10">
    <property type="entry name" value="Antithrombin, subunit I, domain 2"/>
    <property type="match status" value="1"/>
</dbReference>
<evidence type="ECO:0000256" key="1">
    <source>
        <dbReference type="ARBA" id="ARBA00004613"/>
    </source>
</evidence>
<dbReference type="PANTHER" id="PTHR11461">
    <property type="entry name" value="SERINE PROTEASE INHIBITOR, SERPIN"/>
    <property type="match status" value="1"/>
</dbReference>
<comment type="similarity">
    <text evidence="2 7">Belongs to the serpin family.</text>
</comment>
<evidence type="ECO:0000259" key="8">
    <source>
        <dbReference type="SMART" id="SM00093"/>
    </source>
</evidence>
<dbReference type="SMART" id="SM00093">
    <property type="entry name" value="SERPIN"/>
    <property type="match status" value="1"/>
</dbReference>
<evidence type="ECO:0000256" key="7">
    <source>
        <dbReference type="RuleBase" id="RU000411"/>
    </source>
</evidence>
<feature type="domain" description="Serpin" evidence="8">
    <location>
        <begin position="15"/>
        <end position="381"/>
    </location>
</feature>
<dbReference type="InterPro" id="IPR036186">
    <property type="entry name" value="Serpin_sf"/>
</dbReference>
<dbReference type="VEuPathDB" id="VectorBase:LOC119179144"/>
<gene>
    <name evidence="9" type="ORF">HPB51_018328</name>
</gene>
<evidence type="ECO:0000256" key="2">
    <source>
        <dbReference type="ARBA" id="ARBA00009500"/>
    </source>
</evidence>
<keyword evidence="3" id="KW-0964">Secreted</keyword>
<dbReference type="OrthoDB" id="6488090at2759"/>
<protein>
    <recommendedName>
        <fullName evidence="8">Serpin domain-containing protein</fullName>
    </recommendedName>
</protein>
<dbReference type="InterPro" id="IPR042185">
    <property type="entry name" value="Serpin_sf_2"/>
</dbReference>
<dbReference type="PANTHER" id="PTHR11461:SF211">
    <property type="entry name" value="GH10112P-RELATED"/>
    <property type="match status" value="1"/>
</dbReference>
<accession>A0A9J6EUR2</accession>
<dbReference type="InterPro" id="IPR023796">
    <property type="entry name" value="Serpin_dom"/>
</dbReference>
<keyword evidence="4" id="KW-0646">Protease inhibitor</keyword>
<dbReference type="InterPro" id="IPR023795">
    <property type="entry name" value="Serpin_CS"/>
</dbReference>
<organism evidence="9 10">
    <name type="scientific">Rhipicephalus microplus</name>
    <name type="common">Cattle tick</name>
    <name type="synonym">Boophilus microplus</name>
    <dbReference type="NCBI Taxonomy" id="6941"/>
    <lineage>
        <taxon>Eukaryota</taxon>
        <taxon>Metazoa</taxon>
        <taxon>Ecdysozoa</taxon>
        <taxon>Arthropoda</taxon>
        <taxon>Chelicerata</taxon>
        <taxon>Arachnida</taxon>
        <taxon>Acari</taxon>
        <taxon>Parasitiformes</taxon>
        <taxon>Ixodida</taxon>
        <taxon>Ixodoidea</taxon>
        <taxon>Ixodidae</taxon>
        <taxon>Rhipicephalinae</taxon>
        <taxon>Rhipicephalus</taxon>
        <taxon>Boophilus</taxon>
    </lineage>
</organism>
<reference evidence="9" key="1">
    <citation type="journal article" date="2020" name="Cell">
        <title>Large-Scale Comparative Analyses of Tick Genomes Elucidate Their Genetic Diversity and Vector Capacities.</title>
        <authorList>
            <consortium name="Tick Genome and Microbiome Consortium (TIGMIC)"/>
            <person name="Jia N."/>
            <person name="Wang J."/>
            <person name="Shi W."/>
            <person name="Du L."/>
            <person name="Sun Y."/>
            <person name="Zhan W."/>
            <person name="Jiang J.F."/>
            <person name="Wang Q."/>
            <person name="Zhang B."/>
            <person name="Ji P."/>
            <person name="Bell-Sakyi L."/>
            <person name="Cui X.M."/>
            <person name="Yuan T.T."/>
            <person name="Jiang B.G."/>
            <person name="Yang W.F."/>
            <person name="Lam T.T."/>
            <person name="Chang Q.C."/>
            <person name="Ding S.J."/>
            <person name="Wang X.J."/>
            <person name="Zhu J.G."/>
            <person name="Ruan X.D."/>
            <person name="Zhao L."/>
            <person name="Wei J.T."/>
            <person name="Ye R.Z."/>
            <person name="Que T.C."/>
            <person name="Du C.H."/>
            <person name="Zhou Y.H."/>
            <person name="Cheng J.X."/>
            <person name="Dai P.F."/>
            <person name="Guo W.B."/>
            <person name="Han X.H."/>
            <person name="Huang E.J."/>
            <person name="Li L.F."/>
            <person name="Wei W."/>
            <person name="Gao Y.C."/>
            <person name="Liu J.Z."/>
            <person name="Shao H.Z."/>
            <person name="Wang X."/>
            <person name="Wang C.C."/>
            <person name="Yang T.C."/>
            <person name="Huo Q.B."/>
            <person name="Li W."/>
            <person name="Chen H.Y."/>
            <person name="Chen S.E."/>
            <person name="Zhou L.G."/>
            <person name="Ni X.B."/>
            <person name="Tian J.H."/>
            <person name="Sheng Y."/>
            <person name="Liu T."/>
            <person name="Pan Y.S."/>
            <person name="Xia L.Y."/>
            <person name="Li J."/>
            <person name="Zhao F."/>
            <person name="Cao W.C."/>
        </authorList>
    </citation>
    <scope>NUCLEOTIDE SEQUENCE</scope>
    <source>
        <strain evidence="9">Rmic-2018</strain>
    </source>
</reference>
<dbReference type="InterPro" id="IPR000215">
    <property type="entry name" value="Serpin_fam"/>
</dbReference>
<evidence type="ECO:0000256" key="4">
    <source>
        <dbReference type="ARBA" id="ARBA00022690"/>
    </source>
</evidence>
<proteinExistence type="inferred from homology"/>
<name>A0A9J6EUR2_RHIMP</name>
<dbReference type="Gene3D" id="2.30.39.10">
    <property type="entry name" value="Alpha-1-antitrypsin, domain 1"/>
    <property type="match status" value="1"/>
</dbReference>
<evidence type="ECO:0000313" key="9">
    <source>
        <dbReference type="EMBL" id="KAH8037840.1"/>
    </source>
</evidence>
<dbReference type="InterPro" id="IPR042178">
    <property type="entry name" value="Serpin_sf_1"/>
</dbReference>
<dbReference type="Pfam" id="PF00079">
    <property type="entry name" value="Serpin"/>
    <property type="match status" value="1"/>
</dbReference>
<dbReference type="GO" id="GO:0005615">
    <property type="term" value="C:extracellular space"/>
    <property type="evidence" value="ECO:0007669"/>
    <property type="project" value="InterPro"/>
</dbReference>
<reference evidence="9" key="2">
    <citation type="submission" date="2021-09" db="EMBL/GenBank/DDBJ databases">
        <authorList>
            <person name="Jia N."/>
            <person name="Wang J."/>
            <person name="Shi W."/>
            <person name="Du L."/>
            <person name="Sun Y."/>
            <person name="Zhan W."/>
            <person name="Jiang J."/>
            <person name="Wang Q."/>
            <person name="Zhang B."/>
            <person name="Ji P."/>
            <person name="Sakyi L.B."/>
            <person name="Cui X."/>
            <person name="Yuan T."/>
            <person name="Jiang B."/>
            <person name="Yang W."/>
            <person name="Lam T.T.-Y."/>
            <person name="Chang Q."/>
            <person name="Ding S."/>
            <person name="Wang X."/>
            <person name="Zhu J."/>
            <person name="Ruan X."/>
            <person name="Zhao L."/>
            <person name="Wei J."/>
            <person name="Que T."/>
            <person name="Du C."/>
            <person name="Cheng J."/>
            <person name="Dai P."/>
            <person name="Han X."/>
            <person name="Huang E."/>
            <person name="Gao Y."/>
            <person name="Liu J."/>
            <person name="Shao H."/>
            <person name="Ye R."/>
            <person name="Li L."/>
            <person name="Wei W."/>
            <person name="Wang X."/>
            <person name="Wang C."/>
            <person name="Huo Q."/>
            <person name="Li W."/>
            <person name="Guo W."/>
            <person name="Chen H."/>
            <person name="Chen S."/>
            <person name="Zhou L."/>
            <person name="Zhou L."/>
            <person name="Ni X."/>
            <person name="Tian J."/>
            <person name="Zhou Y."/>
            <person name="Sheng Y."/>
            <person name="Liu T."/>
            <person name="Pan Y."/>
            <person name="Xia L."/>
            <person name="Li J."/>
            <person name="Zhao F."/>
            <person name="Cao W."/>
        </authorList>
    </citation>
    <scope>NUCLEOTIDE SEQUENCE</scope>
    <source>
        <strain evidence="9">Rmic-2018</strain>
        <tissue evidence="9">Larvae</tissue>
    </source>
</reference>
<dbReference type="SUPFAM" id="SSF56574">
    <property type="entry name" value="Serpins"/>
    <property type="match status" value="1"/>
</dbReference>
<evidence type="ECO:0000256" key="3">
    <source>
        <dbReference type="ARBA" id="ARBA00022525"/>
    </source>
</evidence>
<dbReference type="Proteomes" id="UP000821866">
    <property type="component" value="Chromosome 10"/>
</dbReference>
<dbReference type="CDD" id="cd00172">
    <property type="entry name" value="serpin"/>
    <property type="match status" value="1"/>
</dbReference>
<evidence type="ECO:0000256" key="6">
    <source>
        <dbReference type="ARBA" id="ARBA00023180"/>
    </source>
</evidence>
<dbReference type="EMBL" id="JABSTU010000002">
    <property type="protein sequence ID" value="KAH8037840.1"/>
    <property type="molecule type" value="Genomic_DNA"/>
</dbReference>
<dbReference type="PROSITE" id="PS00284">
    <property type="entry name" value="SERPIN"/>
    <property type="match status" value="1"/>
</dbReference>
<keyword evidence="6" id="KW-0325">Glycoprotein</keyword>
<evidence type="ECO:0000313" key="10">
    <source>
        <dbReference type="Proteomes" id="UP000821866"/>
    </source>
</evidence>
<dbReference type="AlphaFoldDB" id="A0A9J6EUR2"/>
<keyword evidence="10" id="KW-1185">Reference proteome</keyword>